<protein>
    <submittedName>
        <fullName evidence="2">Uncharacterized protein</fullName>
    </submittedName>
</protein>
<feature type="signal peptide" evidence="1">
    <location>
        <begin position="1"/>
        <end position="23"/>
    </location>
</feature>
<keyword evidence="3" id="KW-1185">Reference proteome</keyword>
<evidence type="ECO:0000256" key="1">
    <source>
        <dbReference type="SAM" id="SignalP"/>
    </source>
</evidence>
<dbReference type="Proteomes" id="UP000479000">
    <property type="component" value="Unassembled WGS sequence"/>
</dbReference>
<name>A0A6H5GEK4_9HEMI</name>
<evidence type="ECO:0000313" key="2">
    <source>
        <dbReference type="EMBL" id="CAB0001418.1"/>
    </source>
</evidence>
<dbReference type="EMBL" id="CADCXU010010694">
    <property type="protein sequence ID" value="CAB0001418.1"/>
    <property type="molecule type" value="Genomic_DNA"/>
</dbReference>
<sequence length="59" mass="6493">MTIFTKITLIRATCILDLAVTAARKIRQSNLLRSAVQACPADLHLCNRVSDWPSLVPGE</sequence>
<feature type="chain" id="PRO_5026213657" evidence="1">
    <location>
        <begin position="24"/>
        <end position="59"/>
    </location>
</feature>
<proteinExistence type="predicted"/>
<evidence type="ECO:0000313" key="3">
    <source>
        <dbReference type="Proteomes" id="UP000479000"/>
    </source>
</evidence>
<keyword evidence="1" id="KW-0732">Signal</keyword>
<reference evidence="2 3" key="1">
    <citation type="submission" date="2020-02" db="EMBL/GenBank/DDBJ databases">
        <authorList>
            <person name="Ferguson B K."/>
        </authorList>
    </citation>
    <scope>NUCLEOTIDE SEQUENCE [LARGE SCALE GENOMIC DNA]</scope>
</reference>
<gene>
    <name evidence="2" type="ORF">NTEN_LOCUS7205</name>
</gene>
<dbReference type="AlphaFoldDB" id="A0A6H5GEK4"/>
<accession>A0A6H5GEK4</accession>
<organism evidence="2 3">
    <name type="scientific">Nesidiocoris tenuis</name>
    <dbReference type="NCBI Taxonomy" id="355587"/>
    <lineage>
        <taxon>Eukaryota</taxon>
        <taxon>Metazoa</taxon>
        <taxon>Ecdysozoa</taxon>
        <taxon>Arthropoda</taxon>
        <taxon>Hexapoda</taxon>
        <taxon>Insecta</taxon>
        <taxon>Pterygota</taxon>
        <taxon>Neoptera</taxon>
        <taxon>Paraneoptera</taxon>
        <taxon>Hemiptera</taxon>
        <taxon>Heteroptera</taxon>
        <taxon>Panheteroptera</taxon>
        <taxon>Cimicomorpha</taxon>
        <taxon>Miridae</taxon>
        <taxon>Dicyphina</taxon>
        <taxon>Nesidiocoris</taxon>
    </lineage>
</organism>
<feature type="non-terminal residue" evidence="2">
    <location>
        <position position="59"/>
    </location>
</feature>